<dbReference type="Pfam" id="PF01408">
    <property type="entry name" value="GFO_IDH_MocA"/>
    <property type="match status" value="1"/>
</dbReference>
<proteinExistence type="predicted"/>
<gene>
    <name evidence="3" type="ORF">B0A48_09629</name>
</gene>
<dbReference type="Pfam" id="PF22685">
    <property type="entry name" value="Gal80p_C-like"/>
    <property type="match status" value="1"/>
</dbReference>
<evidence type="ECO:0000313" key="4">
    <source>
        <dbReference type="Proteomes" id="UP000192596"/>
    </source>
</evidence>
<name>A0A1V8SZW4_9PEZI</name>
<dbReference type="InterPro" id="IPR051317">
    <property type="entry name" value="Gfo/Idh/MocA_oxidoreduct"/>
</dbReference>
<evidence type="ECO:0000259" key="2">
    <source>
        <dbReference type="Pfam" id="PF22685"/>
    </source>
</evidence>
<dbReference type="SUPFAM" id="SSF55347">
    <property type="entry name" value="Glyceraldehyde-3-phosphate dehydrogenase-like, C-terminal domain"/>
    <property type="match status" value="1"/>
</dbReference>
<feature type="domain" description="Gfo/Idh/MocA-like oxidoreductase N-terminal" evidence="1">
    <location>
        <begin position="4"/>
        <end position="134"/>
    </location>
</feature>
<sequence>MAPIRVALIGLSSSAKTAWASQAHLPYLLSEHGKSRFKIIALLNSSVDAAKAAIAHYNLGSDVKAYGSPEDLAADRDIDFVACATRVDVHYDTIKPSVAAGKAVFVEWPLAENVKRASELADLAKQTGSTTIVGIQARVSPVVTKVKQVLESGAIGKVVSSNLQLTSPYVERSRVSSGLAYFLDKKVGGNPVTIGLAHTLDFIHYVLGEYEDFNAHTQIQHPSKVVYDKDSGEENQATSDVPDLVSLHGTLQPSKFVEDGASLTATYQVAPPWPGTLPLTWTVTGEKGELRITASKTAFLNIAGSGILIEHLDFASNEVKTIDWEFDAHIAELPERARNISKLYDLFAEGKLKEAGAADFAAAVVRHREIDSILWT</sequence>
<dbReference type="InParanoid" id="A0A1V8SZW4"/>
<dbReference type="Gene3D" id="3.40.50.720">
    <property type="entry name" value="NAD(P)-binding Rossmann-like Domain"/>
    <property type="match status" value="1"/>
</dbReference>
<dbReference type="Gene3D" id="3.30.360.10">
    <property type="entry name" value="Dihydrodipicolinate Reductase, domain 2"/>
    <property type="match status" value="1"/>
</dbReference>
<dbReference type="AlphaFoldDB" id="A0A1V8SZW4"/>
<evidence type="ECO:0000313" key="3">
    <source>
        <dbReference type="EMBL" id="OQO04706.1"/>
    </source>
</evidence>
<dbReference type="GO" id="GO:0000166">
    <property type="term" value="F:nucleotide binding"/>
    <property type="evidence" value="ECO:0007669"/>
    <property type="project" value="InterPro"/>
</dbReference>
<dbReference type="Proteomes" id="UP000192596">
    <property type="component" value="Unassembled WGS sequence"/>
</dbReference>
<accession>A0A1V8SZW4</accession>
<protein>
    <submittedName>
        <fullName evidence="3">Uncharacterized protein</fullName>
    </submittedName>
</protein>
<dbReference type="OrthoDB" id="446809at2759"/>
<keyword evidence="4" id="KW-1185">Reference proteome</keyword>
<evidence type="ECO:0000259" key="1">
    <source>
        <dbReference type="Pfam" id="PF01408"/>
    </source>
</evidence>
<dbReference type="InterPro" id="IPR055080">
    <property type="entry name" value="Gal80p-like_C"/>
</dbReference>
<dbReference type="PANTHER" id="PTHR43708">
    <property type="entry name" value="CONSERVED EXPRESSED OXIDOREDUCTASE (EUROFUNG)"/>
    <property type="match status" value="1"/>
</dbReference>
<reference evidence="4" key="1">
    <citation type="submission" date="2017-03" db="EMBL/GenBank/DDBJ databases">
        <title>Genomes of endolithic fungi from Antarctica.</title>
        <authorList>
            <person name="Coleine C."/>
            <person name="Masonjones S."/>
            <person name="Stajich J.E."/>
        </authorList>
    </citation>
    <scope>NUCLEOTIDE SEQUENCE [LARGE SCALE GENOMIC DNA]</scope>
    <source>
        <strain evidence="4">CCFEE 5527</strain>
    </source>
</reference>
<dbReference type="InterPro" id="IPR036291">
    <property type="entry name" value="NAD(P)-bd_dom_sf"/>
</dbReference>
<feature type="domain" description="Gal80p-like C-terminal" evidence="2">
    <location>
        <begin position="141"/>
        <end position="293"/>
    </location>
</feature>
<dbReference type="FunCoup" id="A0A1V8SZW4">
    <property type="interactions" value="602"/>
</dbReference>
<dbReference type="EMBL" id="NAJO01000021">
    <property type="protein sequence ID" value="OQO04706.1"/>
    <property type="molecule type" value="Genomic_DNA"/>
</dbReference>
<dbReference type="STRING" id="1507870.A0A1V8SZW4"/>
<dbReference type="SUPFAM" id="SSF51735">
    <property type="entry name" value="NAD(P)-binding Rossmann-fold domains"/>
    <property type="match status" value="1"/>
</dbReference>
<dbReference type="InterPro" id="IPR000683">
    <property type="entry name" value="Gfo/Idh/MocA-like_OxRdtase_N"/>
</dbReference>
<dbReference type="PANTHER" id="PTHR43708:SF1">
    <property type="entry name" value="GALACTOSE_LACTOSE METABOLISM REGULATORY PROTEIN GAL80"/>
    <property type="match status" value="1"/>
</dbReference>
<organism evidence="3 4">
    <name type="scientific">Cryoendolithus antarcticus</name>
    <dbReference type="NCBI Taxonomy" id="1507870"/>
    <lineage>
        <taxon>Eukaryota</taxon>
        <taxon>Fungi</taxon>
        <taxon>Dikarya</taxon>
        <taxon>Ascomycota</taxon>
        <taxon>Pezizomycotina</taxon>
        <taxon>Dothideomycetes</taxon>
        <taxon>Dothideomycetidae</taxon>
        <taxon>Cladosporiales</taxon>
        <taxon>Cladosporiaceae</taxon>
        <taxon>Cryoendolithus</taxon>
    </lineage>
</organism>
<comment type="caution">
    <text evidence="3">The sequence shown here is derived from an EMBL/GenBank/DDBJ whole genome shotgun (WGS) entry which is preliminary data.</text>
</comment>